<dbReference type="SUPFAM" id="SSF54236">
    <property type="entry name" value="Ubiquitin-like"/>
    <property type="match status" value="1"/>
</dbReference>
<keyword evidence="9" id="KW-0539">Nucleus</keyword>
<comment type="similarity">
    <text evidence="4">Belongs to the ubiquitin family. SUMO subfamily.</text>
</comment>
<evidence type="ECO:0000256" key="6">
    <source>
        <dbReference type="ARBA" id="ARBA00022499"/>
    </source>
</evidence>
<organism evidence="12 13">
    <name type="scientific">Ovis aries</name>
    <name type="common">Sheep</name>
    <dbReference type="NCBI Taxonomy" id="9940"/>
    <lineage>
        <taxon>Eukaryota</taxon>
        <taxon>Metazoa</taxon>
        <taxon>Chordata</taxon>
        <taxon>Craniata</taxon>
        <taxon>Vertebrata</taxon>
        <taxon>Euteleostomi</taxon>
        <taxon>Mammalia</taxon>
        <taxon>Eutheria</taxon>
        <taxon>Laurasiatheria</taxon>
        <taxon>Artiodactyla</taxon>
        <taxon>Ruminantia</taxon>
        <taxon>Pecora</taxon>
        <taxon>Bovidae</taxon>
        <taxon>Caprinae</taxon>
        <taxon>Ovis</taxon>
    </lineage>
</organism>
<dbReference type="PANTHER" id="PTHR34930">
    <property type="entry name" value="GEO05313P1"/>
    <property type="match status" value="1"/>
</dbReference>
<dbReference type="GO" id="GO:0005634">
    <property type="term" value="C:nucleus"/>
    <property type="evidence" value="ECO:0007669"/>
    <property type="project" value="UniProtKB-SubCell"/>
</dbReference>
<keyword evidence="5" id="KW-0963">Cytoplasm</keyword>
<dbReference type="PANTHER" id="PTHR34930:SF4">
    <property type="entry name" value="JUPITER MICROTUBULE ASSOCIATED HOMOLOG 1"/>
    <property type="match status" value="1"/>
</dbReference>
<evidence type="ECO:0000256" key="4">
    <source>
        <dbReference type="ARBA" id="ARBA00009185"/>
    </source>
</evidence>
<evidence type="ECO:0000256" key="8">
    <source>
        <dbReference type="ARBA" id="ARBA00022786"/>
    </source>
</evidence>
<evidence type="ECO:0000313" key="13">
    <source>
        <dbReference type="Proteomes" id="UP000664991"/>
    </source>
</evidence>
<dbReference type="FunFam" id="3.10.20.90:FF:000482">
    <property type="entry name" value="Small ubiquitin-related modifier 2"/>
    <property type="match status" value="1"/>
</dbReference>
<dbReference type="GO" id="GO:0005737">
    <property type="term" value="C:cytoplasm"/>
    <property type="evidence" value="ECO:0007669"/>
    <property type="project" value="UniProtKB-SubCell"/>
</dbReference>
<dbReference type="Pfam" id="PF11976">
    <property type="entry name" value="Rad60-SLD"/>
    <property type="match status" value="1"/>
</dbReference>
<dbReference type="SMART" id="SM00213">
    <property type="entry name" value="UBQ"/>
    <property type="match status" value="1"/>
</dbReference>
<protein>
    <recommendedName>
        <fullName evidence="11">Ubiquitin-like domain-containing protein</fullName>
    </recommendedName>
</protein>
<dbReference type="Gene3D" id="3.10.20.90">
    <property type="entry name" value="Phosphatidylinositol 3-kinase Catalytic Subunit, Chain A, domain 1"/>
    <property type="match status" value="1"/>
</dbReference>
<keyword evidence="6" id="KW-1017">Isopeptide bond</keyword>
<dbReference type="Proteomes" id="UP000664991">
    <property type="component" value="Unassembled WGS sequence"/>
</dbReference>
<evidence type="ECO:0000256" key="5">
    <source>
        <dbReference type="ARBA" id="ARBA00022490"/>
    </source>
</evidence>
<comment type="caution">
    <text evidence="12">The sequence shown here is derived from an EMBL/GenBank/DDBJ whole genome shotgun (WGS) entry which is preliminary data.</text>
</comment>
<evidence type="ECO:0000256" key="9">
    <source>
        <dbReference type="ARBA" id="ARBA00023242"/>
    </source>
</evidence>
<keyword evidence="7" id="KW-0597">Phosphoprotein</keyword>
<reference evidence="12 13" key="1">
    <citation type="submission" date="2020-12" db="EMBL/GenBank/DDBJ databases">
        <title>De novo assembly of Tibetan sheep genome.</title>
        <authorList>
            <person name="Li X."/>
        </authorList>
    </citation>
    <scope>NUCLEOTIDE SEQUENCE [LARGE SCALE GENOMIC DNA]</scope>
    <source>
        <tissue evidence="12">Heart</tissue>
    </source>
</reference>
<evidence type="ECO:0000256" key="3">
    <source>
        <dbReference type="ARBA" id="ARBA00008329"/>
    </source>
</evidence>
<comment type="similarity">
    <text evidence="3">Belongs to the JUPITER family.</text>
</comment>
<dbReference type="InterPro" id="IPR029071">
    <property type="entry name" value="Ubiquitin-like_domsf"/>
</dbReference>
<dbReference type="CDD" id="cd16115">
    <property type="entry name" value="Ubl_SUMO2_3_4"/>
    <property type="match status" value="1"/>
</dbReference>
<evidence type="ECO:0000259" key="11">
    <source>
        <dbReference type="SMART" id="SM00213"/>
    </source>
</evidence>
<gene>
    <name evidence="12" type="ORF">JEQ12_002436</name>
</gene>
<dbReference type="EMBL" id="JAEMGP010000011">
    <property type="protein sequence ID" value="KAG5202853.1"/>
    <property type="molecule type" value="Genomic_DNA"/>
</dbReference>
<dbReference type="AlphaFoldDB" id="A0A835ZXF1"/>
<evidence type="ECO:0000256" key="10">
    <source>
        <dbReference type="SAM" id="MobiDB-lite"/>
    </source>
</evidence>
<evidence type="ECO:0000256" key="1">
    <source>
        <dbReference type="ARBA" id="ARBA00004123"/>
    </source>
</evidence>
<comment type="subcellular location">
    <subcellularLocation>
        <location evidence="2">Cytoplasm</location>
    </subcellularLocation>
    <subcellularLocation>
        <location evidence="1">Nucleus</location>
    </subcellularLocation>
</comment>
<evidence type="ECO:0000256" key="7">
    <source>
        <dbReference type="ARBA" id="ARBA00022553"/>
    </source>
</evidence>
<accession>A0A835ZXF1</accession>
<proteinExistence type="inferred from homology"/>
<feature type="compositionally biased region" description="Pro residues" evidence="10">
    <location>
        <begin position="235"/>
        <end position="248"/>
    </location>
</feature>
<feature type="domain" description="Ubiquitin-like" evidence="11">
    <location>
        <begin position="18"/>
        <end position="87"/>
    </location>
</feature>
<feature type="region of interest" description="Disordered" evidence="10">
    <location>
        <begin position="160"/>
        <end position="264"/>
    </location>
</feature>
<dbReference type="InterPro" id="IPR000626">
    <property type="entry name" value="Ubiquitin-like_dom"/>
</dbReference>
<evidence type="ECO:0000256" key="2">
    <source>
        <dbReference type="ARBA" id="ARBA00004496"/>
    </source>
</evidence>
<dbReference type="InterPro" id="IPR033335">
    <property type="entry name" value="JUPITER"/>
</dbReference>
<name>A0A835ZXF1_SHEEP</name>
<feature type="compositionally biased region" description="Basic and acidic residues" evidence="10">
    <location>
        <begin position="206"/>
        <end position="218"/>
    </location>
</feature>
<dbReference type="InterPro" id="IPR022617">
    <property type="entry name" value="Rad60/SUMO-like_dom"/>
</dbReference>
<evidence type="ECO:0000313" key="12">
    <source>
        <dbReference type="EMBL" id="KAG5202853.1"/>
    </source>
</evidence>
<sequence>MADEKPKEGVKTENNDHINLKVAGQDGSVVQFKIKRHTPLSKLMKAYCERQGLSMRQIRFRFDGQPINETDTPAQWHAHQLLSLYSTGPSRQDPLGFGLFLKGDANQPVAGTSGLFQLPGAVHNLTTLRVLRPPGGGSNFSLGFDEPTEQPVRRNKMASSIFGTPEENPPSWAKSAGAKSSGGREDSESSGPQRRNSSEANSGDFLDLKGEGDVHENMDTDLQATLGQSEEKPVPAAPVPSPVAPAPVPSRRNPPGGKSSLVLG</sequence>
<feature type="compositionally biased region" description="Polar residues" evidence="10">
    <location>
        <begin position="192"/>
        <end position="201"/>
    </location>
</feature>
<keyword evidence="8" id="KW-0833">Ubl conjugation pathway</keyword>